<evidence type="ECO:0000256" key="1">
    <source>
        <dbReference type="ARBA" id="ARBA00023125"/>
    </source>
</evidence>
<dbReference type="SUPFAM" id="SSF46955">
    <property type="entry name" value="Putative DNA-binding domain"/>
    <property type="match status" value="2"/>
</dbReference>
<dbReference type="GO" id="GO:0003677">
    <property type="term" value="F:DNA binding"/>
    <property type="evidence" value="ECO:0007669"/>
    <property type="project" value="UniProtKB-KW"/>
</dbReference>
<sequence length="245" mass="27161">MEVDHTEACRASTLTPMTLRPVDLARAAGISTQQVRNYADAGILPPTPRTDSGYRRFEDRHLQALLTYRALARGFSADAAQGVMHAVHDDDVPRALAMIDAGHAELHEQRRSLQEINDALEVIADQDLDAADAPSSLRIGELAAHLGVRTSALRVWEAAGLLAPQRDHATKYRSYSAADIRDARMIRMLRQGRYLLDQIRPVLEGLRETGSSDALREAIAQRRAQLTWRATAMLEAAAHLHRYVS</sequence>
<feature type="domain" description="HTH merR-type" evidence="2">
    <location>
        <begin position="136"/>
        <end position="205"/>
    </location>
</feature>
<dbReference type="InterPro" id="IPR009061">
    <property type="entry name" value="DNA-bd_dom_put_sf"/>
</dbReference>
<proteinExistence type="predicted"/>
<name>A0A1G9VRC5_ALLAB</name>
<dbReference type="Pfam" id="PF13411">
    <property type="entry name" value="MerR_1"/>
    <property type="match status" value="1"/>
</dbReference>
<dbReference type="GO" id="GO:0003700">
    <property type="term" value="F:DNA-binding transcription factor activity"/>
    <property type="evidence" value="ECO:0007669"/>
    <property type="project" value="InterPro"/>
</dbReference>
<gene>
    <name evidence="3" type="ORF">SAMN04489726_3190</name>
</gene>
<feature type="domain" description="HTH merR-type" evidence="2">
    <location>
        <begin position="18"/>
        <end position="66"/>
    </location>
</feature>
<dbReference type="Gene3D" id="1.10.1660.10">
    <property type="match status" value="2"/>
</dbReference>
<keyword evidence="4" id="KW-1185">Reference proteome</keyword>
<evidence type="ECO:0000313" key="3">
    <source>
        <dbReference type="EMBL" id="SDM74739.1"/>
    </source>
</evidence>
<evidence type="ECO:0000259" key="2">
    <source>
        <dbReference type="PROSITE" id="PS50937"/>
    </source>
</evidence>
<dbReference type="Proteomes" id="UP000183376">
    <property type="component" value="Chromosome I"/>
</dbReference>
<reference evidence="3 4" key="1">
    <citation type="submission" date="2016-10" db="EMBL/GenBank/DDBJ databases">
        <authorList>
            <person name="de Groot N.N."/>
        </authorList>
    </citation>
    <scope>NUCLEOTIDE SEQUENCE [LARGE SCALE GENOMIC DNA]</scope>
    <source>
        <strain evidence="3 4">DSM 44149</strain>
    </source>
</reference>
<dbReference type="PROSITE" id="PS50937">
    <property type="entry name" value="HTH_MERR_2"/>
    <property type="match status" value="2"/>
</dbReference>
<dbReference type="EMBL" id="LT629701">
    <property type="protein sequence ID" value="SDM74739.1"/>
    <property type="molecule type" value="Genomic_DNA"/>
</dbReference>
<dbReference type="PANTHER" id="PTHR30204:SF93">
    <property type="entry name" value="HTH MERR-TYPE DOMAIN-CONTAINING PROTEIN"/>
    <property type="match status" value="1"/>
</dbReference>
<dbReference type="STRING" id="211114.SAMN04489726_3190"/>
<dbReference type="eggNOG" id="COG0789">
    <property type="taxonomic scope" value="Bacteria"/>
</dbReference>
<dbReference type="InterPro" id="IPR000551">
    <property type="entry name" value="MerR-type_HTH_dom"/>
</dbReference>
<evidence type="ECO:0000313" key="4">
    <source>
        <dbReference type="Proteomes" id="UP000183376"/>
    </source>
</evidence>
<dbReference type="InterPro" id="IPR047057">
    <property type="entry name" value="MerR_fam"/>
</dbReference>
<dbReference type="PANTHER" id="PTHR30204">
    <property type="entry name" value="REDOX-CYCLING DRUG-SENSING TRANSCRIPTIONAL ACTIVATOR SOXR"/>
    <property type="match status" value="1"/>
</dbReference>
<dbReference type="Pfam" id="PF00376">
    <property type="entry name" value="MerR"/>
    <property type="match status" value="1"/>
</dbReference>
<organism evidence="3 4">
    <name type="scientific">Allokutzneria albata</name>
    <name type="common">Kibdelosporangium albatum</name>
    <dbReference type="NCBI Taxonomy" id="211114"/>
    <lineage>
        <taxon>Bacteria</taxon>
        <taxon>Bacillati</taxon>
        <taxon>Actinomycetota</taxon>
        <taxon>Actinomycetes</taxon>
        <taxon>Pseudonocardiales</taxon>
        <taxon>Pseudonocardiaceae</taxon>
        <taxon>Allokutzneria</taxon>
    </lineage>
</organism>
<accession>A0A1G9VRC5</accession>
<keyword evidence="1 3" id="KW-0238">DNA-binding</keyword>
<dbReference type="AlphaFoldDB" id="A0A1G9VRC5"/>
<dbReference type="SMART" id="SM00422">
    <property type="entry name" value="HTH_MERR"/>
    <property type="match status" value="2"/>
</dbReference>
<protein>
    <submittedName>
        <fullName evidence="3">DNA-binding transcriptional regulator, MerR family</fullName>
    </submittedName>
</protein>